<reference evidence="2" key="1">
    <citation type="journal article" date="2019" name="Int. J. Syst. Evol. Microbiol.">
        <title>The Global Catalogue of Microorganisms (GCM) 10K type strain sequencing project: providing services to taxonomists for standard genome sequencing and annotation.</title>
        <authorList>
            <consortium name="The Broad Institute Genomics Platform"/>
            <consortium name="The Broad Institute Genome Sequencing Center for Infectious Disease"/>
            <person name="Wu L."/>
            <person name="Ma J."/>
        </authorList>
    </citation>
    <scope>NUCLEOTIDE SEQUENCE [LARGE SCALE GENOMIC DNA]</scope>
    <source>
        <strain evidence="2">JCM 6833</strain>
    </source>
</reference>
<keyword evidence="2" id="KW-1185">Reference proteome</keyword>
<evidence type="ECO:0000313" key="1">
    <source>
        <dbReference type="EMBL" id="GAA2601014.1"/>
    </source>
</evidence>
<protein>
    <submittedName>
        <fullName evidence="1">Uncharacterized protein</fullName>
    </submittedName>
</protein>
<organism evidence="1 2">
    <name type="scientific">Actinomadura fulvescens</name>
    <dbReference type="NCBI Taxonomy" id="46160"/>
    <lineage>
        <taxon>Bacteria</taxon>
        <taxon>Bacillati</taxon>
        <taxon>Actinomycetota</taxon>
        <taxon>Actinomycetes</taxon>
        <taxon>Streptosporangiales</taxon>
        <taxon>Thermomonosporaceae</taxon>
        <taxon>Actinomadura</taxon>
    </lineage>
</organism>
<dbReference type="EMBL" id="BAAATD010000004">
    <property type="protein sequence ID" value="GAA2601014.1"/>
    <property type="molecule type" value="Genomic_DNA"/>
</dbReference>
<evidence type="ECO:0000313" key="2">
    <source>
        <dbReference type="Proteomes" id="UP001501509"/>
    </source>
</evidence>
<sequence>MSGDDTSRADAEFKLAATRYDDARNQEEEARAALFDAAAEAVRSGTSVEELAAETPFSVAEFRRRLRERGVS</sequence>
<dbReference type="RefSeq" id="WP_344542628.1">
    <property type="nucleotide sequence ID" value="NZ_BAAATD010000004.1"/>
</dbReference>
<proteinExistence type="predicted"/>
<gene>
    <name evidence="1" type="ORF">GCM10010411_38360</name>
</gene>
<name>A0ABP6C5Z5_9ACTN</name>
<accession>A0ABP6C5Z5</accession>
<dbReference type="Proteomes" id="UP001501509">
    <property type="component" value="Unassembled WGS sequence"/>
</dbReference>
<comment type="caution">
    <text evidence="1">The sequence shown here is derived from an EMBL/GenBank/DDBJ whole genome shotgun (WGS) entry which is preliminary data.</text>
</comment>